<evidence type="ECO:0000256" key="1">
    <source>
        <dbReference type="SAM" id="MobiDB-lite"/>
    </source>
</evidence>
<feature type="region of interest" description="Disordered" evidence="1">
    <location>
        <begin position="1"/>
        <end position="49"/>
    </location>
</feature>
<organism evidence="2 3">
    <name type="scientific">Podospora pseudocomata</name>
    <dbReference type="NCBI Taxonomy" id="2093779"/>
    <lineage>
        <taxon>Eukaryota</taxon>
        <taxon>Fungi</taxon>
        <taxon>Dikarya</taxon>
        <taxon>Ascomycota</taxon>
        <taxon>Pezizomycotina</taxon>
        <taxon>Sordariomycetes</taxon>
        <taxon>Sordariomycetidae</taxon>
        <taxon>Sordariales</taxon>
        <taxon>Podosporaceae</taxon>
        <taxon>Podospora</taxon>
    </lineage>
</organism>
<dbReference type="EMBL" id="JAFFHA010000009">
    <property type="protein sequence ID" value="KAK4651065.1"/>
    <property type="molecule type" value="Genomic_DNA"/>
</dbReference>
<feature type="compositionally biased region" description="Basic and acidic residues" evidence="1">
    <location>
        <begin position="1"/>
        <end position="18"/>
    </location>
</feature>
<dbReference type="GeneID" id="87904218"/>
<name>A0ABR0G5R1_9PEZI</name>
<comment type="caution">
    <text evidence="2">The sequence shown here is derived from an EMBL/GenBank/DDBJ whole genome shotgun (WGS) entry which is preliminary data.</text>
</comment>
<protein>
    <submittedName>
        <fullName evidence="2">Uncharacterized protein</fullName>
    </submittedName>
</protein>
<evidence type="ECO:0000313" key="2">
    <source>
        <dbReference type="EMBL" id="KAK4651065.1"/>
    </source>
</evidence>
<keyword evidence="3" id="KW-1185">Reference proteome</keyword>
<gene>
    <name evidence="2" type="ORF">QC762_0116550</name>
</gene>
<accession>A0ABR0G5R1</accession>
<reference evidence="2 3" key="1">
    <citation type="journal article" date="2023" name="bioRxiv">
        <title>High-quality genome assemblies of four members of thePodospora anserinaspecies complex.</title>
        <authorList>
            <person name="Ament-Velasquez S.L."/>
            <person name="Vogan A.A."/>
            <person name="Wallerman O."/>
            <person name="Hartmann F."/>
            <person name="Gautier V."/>
            <person name="Silar P."/>
            <person name="Giraud T."/>
            <person name="Johannesson H."/>
        </authorList>
    </citation>
    <scope>NUCLEOTIDE SEQUENCE [LARGE SCALE GENOMIC DNA]</scope>
    <source>
        <strain evidence="2 3">CBS 415.72m</strain>
    </source>
</reference>
<evidence type="ECO:0000313" key="3">
    <source>
        <dbReference type="Proteomes" id="UP001323405"/>
    </source>
</evidence>
<proteinExistence type="predicted"/>
<dbReference type="RefSeq" id="XP_062740040.1">
    <property type="nucleotide sequence ID" value="XM_062884364.1"/>
</dbReference>
<dbReference type="Proteomes" id="UP001323405">
    <property type="component" value="Unassembled WGS sequence"/>
</dbReference>
<sequence>MLQDKGSRSLPDMEEHSQSKQLVQHPAPQQEEEVDRQPPNSRGAPAVRLEMDLDLDIALKERSRGIEDEKRQD</sequence>